<sequence length="1021" mass="113137">MTTSAVSLVEKQPAPPSQPNPQAGRANPKTKQAGGSGAKVDASLLFAVEDVHTLPLVVTSAMPPPIISTHLAKATTASGDGLGKGRRKGKKGQTKASMARLDFLNKKVNADMVRDRGNLGITMTENEYMVHLASTSGSTGGAMAQTQGFYRSKKVTPYTSNTSFNPSSVRYDTQTLNDSTANPKAASNFLNTIYDTRRANLEGEKQSTLTTVNLDDAATLTTPETQSTRISKKIPESNSSTNPLQGEIEQIRGYLDMLDQYSLHNFLIWKGACVTNTPEFSSFKRKYDSYWGSILSVLDLLEKLMKSYEIPLAVIDGAKVADLAACDAPVIEQEDLLECISNLDQILPIIESKSSSDLIFGKKGTSKHLKSSIVKIQTWARKELTMRWYIREILRRRAATYIQTEWRRLSSEWRVREMLRVREGKRKVQWDKLSEVFRRDWKTKFDPDLPYDIDNPRPKVIVHVPSLSLEEYLRLGLPRFPISQNLQLQRLVDVGNEDVEVVYVSPFPLDDEIVDYYKKILQIGGIETPSSKFTVVVPENKDIFPSHFPLSSILMYSPHAVNRIRQICRGKSAYIVGGVQGWQEKRLGLELNLPVFQPDLQVSNLYSTRGGAKRAFISADVSVPVGAHDIYDEEDFVIALTKLIASNLDVGRWMFRIDADYNNVGCAYFDVSHLRCVRDLRKEREQLYLIHKGDVTVWHHPDVQLLARAKVLKDLRGALHQRGVCCGKEVFLTFKQFLAHFMRVGGVIEAEPVGVVGRPSVNMMITPHGEVRVQSCVDLLVDDESTVIGSSYPMKSVPLKALEGAGLAVSRELAERGMIGYYSINFVAYRVRGEDGQKGGLRMVGMAIEPQLTVAASTYKFVKYVCGEAALGRGVKLSRSYGAIDSMYNPSLGSVQYGSFFKLCRMQAVSFDLESLSGLMFLLFDTLSAGVLGMVAVGGTVAEGLERLSGGFSFIKQNVGTPAAYNEVNLKDLDGFGDTVGGSMVSFVRTMKSVEETAEKAMALQKERKMKRLLKEAAVTG</sequence>
<feature type="region of interest" description="Disordered" evidence="1">
    <location>
        <begin position="76"/>
        <end position="96"/>
    </location>
</feature>
<name>A0A9W7GKW8_9STRA</name>
<evidence type="ECO:0000259" key="2">
    <source>
        <dbReference type="Pfam" id="PF24923"/>
    </source>
</evidence>
<accession>A0A9W7GKW8</accession>
<dbReference type="Proteomes" id="UP001165065">
    <property type="component" value="Unassembled WGS sequence"/>
</dbReference>
<dbReference type="AlphaFoldDB" id="A0A9W7GKW8"/>
<feature type="domain" description="IQCH-like ATP-grasp" evidence="2">
    <location>
        <begin position="601"/>
        <end position="836"/>
    </location>
</feature>
<feature type="region of interest" description="Disordered" evidence="1">
    <location>
        <begin position="1"/>
        <end position="36"/>
    </location>
</feature>
<dbReference type="EMBL" id="BRYA01000352">
    <property type="protein sequence ID" value="GMI47609.1"/>
    <property type="molecule type" value="Genomic_DNA"/>
</dbReference>
<keyword evidence="4" id="KW-1185">Reference proteome</keyword>
<dbReference type="PANTHER" id="PTHR14465">
    <property type="entry name" value="IQ DOMAIN-CONTAINING PROTEIN H"/>
    <property type="match status" value="1"/>
</dbReference>
<comment type="caution">
    <text evidence="3">The sequence shown here is derived from an EMBL/GenBank/DDBJ whole genome shotgun (WGS) entry which is preliminary data.</text>
</comment>
<evidence type="ECO:0000256" key="1">
    <source>
        <dbReference type="SAM" id="MobiDB-lite"/>
    </source>
</evidence>
<organism evidence="3 4">
    <name type="scientific">Triparma columacea</name>
    <dbReference type="NCBI Taxonomy" id="722753"/>
    <lineage>
        <taxon>Eukaryota</taxon>
        <taxon>Sar</taxon>
        <taxon>Stramenopiles</taxon>
        <taxon>Ochrophyta</taxon>
        <taxon>Bolidophyceae</taxon>
        <taxon>Parmales</taxon>
        <taxon>Triparmaceae</taxon>
        <taxon>Triparma</taxon>
    </lineage>
</organism>
<dbReference type="InterPro" id="IPR056855">
    <property type="entry name" value="ATP-grasp_IQCH"/>
</dbReference>
<evidence type="ECO:0000313" key="4">
    <source>
        <dbReference type="Proteomes" id="UP001165065"/>
    </source>
</evidence>
<gene>
    <name evidence="3" type="ORF">TrCOL_g8374</name>
</gene>
<protein>
    <recommendedName>
        <fullName evidence="2">IQCH-like ATP-grasp domain-containing protein</fullName>
    </recommendedName>
</protein>
<dbReference type="OrthoDB" id="2117703at2759"/>
<dbReference type="PANTHER" id="PTHR14465:SF0">
    <property type="entry name" value="IQ DOMAIN-CONTAINING PROTEIN H"/>
    <property type="match status" value="1"/>
</dbReference>
<feature type="region of interest" description="Disordered" evidence="1">
    <location>
        <begin position="221"/>
        <end position="243"/>
    </location>
</feature>
<dbReference type="Pfam" id="PF24923">
    <property type="entry name" value="ATP-grasp_IQCH"/>
    <property type="match status" value="1"/>
</dbReference>
<evidence type="ECO:0000313" key="3">
    <source>
        <dbReference type="EMBL" id="GMI47609.1"/>
    </source>
</evidence>
<feature type="compositionally biased region" description="Basic residues" evidence="1">
    <location>
        <begin position="84"/>
        <end position="93"/>
    </location>
</feature>
<proteinExistence type="predicted"/>
<reference evidence="4" key="1">
    <citation type="journal article" date="2023" name="Commun. Biol.">
        <title>Genome analysis of Parmales, the sister group of diatoms, reveals the evolutionary specialization of diatoms from phago-mixotrophs to photoautotrophs.</title>
        <authorList>
            <person name="Ban H."/>
            <person name="Sato S."/>
            <person name="Yoshikawa S."/>
            <person name="Yamada K."/>
            <person name="Nakamura Y."/>
            <person name="Ichinomiya M."/>
            <person name="Sato N."/>
            <person name="Blanc-Mathieu R."/>
            <person name="Endo H."/>
            <person name="Kuwata A."/>
            <person name="Ogata H."/>
        </authorList>
    </citation>
    <scope>NUCLEOTIDE SEQUENCE [LARGE SCALE GENOMIC DNA]</scope>
</reference>
<dbReference type="InterPro" id="IPR038752">
    <property type="entry name" value="IQCH"/>
</dbReference>